<evidence type="ECO:0000256" key="18">
    <source>
        <dbReference type="ARBA" id="ARBA00064555"/>
    </source>
</evidence>
<dbReference type="FunFam" id="1.10.238.10:FF:000069">
    <property type="entry name" value="calcium-binding protein 1 isoform X1"/>
    <property type="match status" value="1"/>
</dbReference>
<keyword evidence="11" id="KW-0653">Protein transport</keyword>
<feature type="domain" description="EF-hand" evidence="21">
    <location>
        <begin position="214"/>
        <end position="249"/>
    </location>
</feature>
<evidence type="ECO:0000259" key="21">
    <source>
        <dbReference type="PROSITE" id="PS50222"/>
    </source>
</evidence>
<dbReference type="SUPFAM" id="SSF81296">
    <property type="entry name" value="E set domains"/>
    <property type="match status" value="1"/>
</dbReference>
<dbReference type="GO" id="GO:0008289">
    <property type="term" value="F:lipid binding"/>
    <property type="evidence" value="ECO:0007669"/>
    <property type="project" value="UniProtKB-KW"/>
</dbReference>
<keyword evidence="6" id="KW-0479">Metal-binding</keyword>
<evidence type="ECO:0000256" key="7">
    <source>
        <dbReference type="ARBA" id="ARBA00022729"/>
    </source>
</evidence>
<dbReference type="GO" id="GO:0042953">
    <property type="term" value="P:lipoprotein transport"/>
    <property type="evidence" value="ECO:0007669"/>
    <property type="project" value="UniProtKB-ARBA"/>
</dbReference>
<feature type="compositionally biased region" description="Acidic residues" evidence="20">
    <location>
        <begin position="537"/>
        <end position="547"/>
    </location>
</feature>
<evidence type="ECO:0000256" key="3">
    <source>
        <dbReference type="ARBA" id="ARBA00009141"/>
    </source>
</evidence>
<dbReference type="Proteomes" id="UP000011518">
    <property type="component" value="Unassembled WGS sequence"/>
</dbReference>
<evidence type="ECO:0000313" key="23">
    <source>
        <dbReference type="Proteomes" id="UP000011518"/>
    </source>
</evidence>
<evidence type="ECO:0000256" key="1">
    <source>
        <dbReference type="ARBA" id="ARBA00004115"/>
    </source>
</evidence>
<keyword evidence="7" id="KW-0732">Signal</keyword>
<dbReference type="STRING" id="246437.L9KLI4"/>
<dbReference type="Gene3D" id="2.70.50.40">
    <property type="entry name" value="GMP phosphodiesterase, delta subunit"/>
    <property type="match status" value="1"/>
</dbReference>
<dbReference type="PROSITE" id="PS50222">
    <property type="entry name" value="EF_HAND_2"/>
    <property type="match status" value="4"/>
</dbReference>
<evidence type="ECO:0000256" key="5">
    <source>
        <dbReference type="ARBA" id="ARBA00022692"/>
    </source>
</evidence>
<sequence>MRQEEKSSYMVVQTSEEGLAASEELPGPLLMLAQNCAVMHNLLGPACIFLRKGFAENRQPVQHSFSSHLVKGTSGAATRVAAQFLPQRTVKGPLLLLTEHVVLFQDRSLRPEEIEELREAFKEFDKDKDGYINCRDLGNCMRTMGYMPTEMELIELSQQINMNQHSFSSHLVKGTSGAATRVAAQFLPQRTVKGPLLLLTEHVVLFQDRSLRPEEIEELREAFKEFDKDKDGYINCRDLGNCMRTMGYMPTEMELIELSQQINMNLGGHVDFDDFVELMGPKLLAETADMIGVKELRDAFREFDTNGDGEISTSELREAMRKLLGHQVGHRDIEEIIRDVDLNGDGRVDFEESVIWAVNAGGEAHVDVHGIHFRKDPLEGRVGRASDYGMKLPILRSNPEDQILYQTERYNEETFGYEVPIKEEGDYVLVLKFAEVYFAQSQQKVFDVRLNGHVVVKDLDIFDRVGHSTAHDEIIPMSIRKGKLSVQGEVSTFTGKLYIEFVKGYYDNPKVCALYIMAGTVDDVPKLQPHPGLEKKEEEEEEEEYDEGSNLRRQTNKNRVQSGPRTPNPYASDNSSLMFPILVAFGVFIPTLFCLCRFSPKQWATASGLDQMKEEDLLPPFCLVYYLCKPEDNIYSIDFTRFKIRDLETGTVLFEIAKPCVSDQEEEQEEEGGDVDLSAGRFVRYQFTPAFLRLRTVGATVEFTVGDKPVSNFRMIERHYFRERLLKNFDFDFGFCIPSSRNTCEHIYEFPQLSEDVIRLMIENPYETRSDSFYFVDNKLIMHNKADYAYNGGQ</sequence>
<keyword evidence="5" id="KW-0812">Transmembrane</keyword>
<dbReference type="FunFam" id="2.60.120.430:FF:000006">
    <property type="entry name" value="Malectin"/>
    <property type="match status" value="1"/>
</dbReference>
<feature type="domain" description="EF-hand" evidence="21">
    <location>
        <begin position="112"/>
        <end position="147"/>
    </location>
</feature>
<dbReference type="EMBL" id="KB320760">
    <property type="protein sequence ID" value="ELW63835.1"/>
    <property type="molecule type" value="Genomic_DNA"/>
</dbReference>
<dbReference type="AlphaFoldDB" id="L9KLI4"/>
<evidence type="ECO:0000256" key="8">
    <source>
        <dbReference type="ARBA" id="ARBA00022737"/>
    </source>
</evidence>
<dbReference type="Pfam" id="PF11721">
    <property type="entry name" value="Malectin"/>
    <property type="match status" value="1"/>
</dbReference>
<dbReference type="eggNOG" id="KOG3593">
    <property type="taxonomic scope" value="Eukaryota"/>
</dbReference>
<evidence type="ECO:0000256" key="19">
    <source>
        <dbReference type="ARBA" id="ARBA00068957"/>
    </source>
</evidence>
<dbReference type="Pfam" id="PF05351">
    <property type="entry name" value="GMP_PDE_delta"/>
    <property type="match status" value="1"/>
</dbReference>
<keyword evidence="8" id="KW-0677">Repeat</keyword>
<dbReference type="FunFam" id="2.70.50.40:FF:000001">
    <property type="entry name" value="protein unc-119 homolog A"/>
    <property type="match status" value="1"/>
</dbReference>
<evidence type="ECO:0000256" key="12">
    <source>
        <dbReference type="ARBA" id="ARBA00022989"/>
    </source>
</evidence>
<dbReference type="InterPro" id="IPR002048">
    <property type="entry name" value="EF_hand_dom"/>
</dbReference>
<keyword evidence="12" id="KW-1133">Transmembrane helix</keyword>
<protein>
    <recommendedName>
        <fullName evidence="19">Malectin</fullName>
    </recommendedName>
</protein>
<gene>
    <name evidence="22" type="ORF">TREES_T100018637</name>
</gene>
<dbReference type="Gene3D" id="1.10.238.10">
    <property type="entry name" value="EF-hand"/>
    <property type="match status" value="3"/>
</dbReference>
<dbReference type="InterPro" id="IPR018247">
    <property type="entry name" value="EF_Hand_1_Ca_BS"/>
</dbReference>
<dbReference type="GO" id="GO:0005509">
    <property type="term" value="F:calcium ion binding"/>
    <property type="evidence" value="ECO:0007669"/>
    <property type="project" value="InterPro"/>
</dbReference>
<dbReference type="InterPro" id="IPR021720">
    <property type="entry name" value="Malectin_dom"/>
</dbReference>
<keyword evidence="15" id="KW-0325">Glycoprotein</keyword>
<feature type="domain" description="EF-hand" evidence="21">
    <location>
        <begin position="328"/>
        <end position="363"/>
    </location>
</feature>
<keyword evidence="13" id="KW-0446">Lipid-binding</keyword>
<evidence type="ECO:0000256" key="13">
    <source>
        <dbReference type="ARBA" id="ARBA00023121"/>
    </source>
</evidence>
<evidence type="ECO:0000256" key="9">
    <source>
        <dbReference type="ARBA" id="ARBA00022824"/>
    </source>
</evidence>
<dbReference type="Gene3D" id="2.60.120.430">
    <property type="entry name" value="Galactose-binding lectin"/>
    <property type="match status" value="1"/>
</dbReference>
<comment type="subcellular location">
    <subcellularLocation>
        <location evidence="1">Endoplasmic reticulum membrane</location>
        <topology evidence="1">Single-pass type I membrane protein</topology>
    </subcellularLocation>
</comment>
<name>L9KLI4_TUPCH</name>
<dbReference type="InterPro" id="IPR008015">
    <property type="entry name" value="PDED_dom"/>
</dbReference>
<dbReference type="InParanoid" id="L9KLI4"/>
<comment type="subunit">
    <text evidence="18">Interacts with the oligosaccharyltransferase (OST) complex.</text>
</comment>
<dbReference type="SMART" id="SM00054">
    <property type="entry name" value="EFh"/>
    <property type="match status" value="4"/>
</dbReference>
<evidence type="ECO:0000256" key="15">
    <source>
        <dbReference type="ARBA" id="ARBA00023180"/>
    </source>
</evidence>
<keyword evidence="23" id="KW-1185">Reference proteome</keyword>
<accession>L9KLI4</accession>
<dbReference type="GO" id="GO:0005246">
    <property type="term" value="F:calcium channel regulator activity"/>
    <property type="evidence" value="ECO:0007669"/>
    <property type="project" value="TreeGrafter"/>
</dbReference>
<evidence type="ECO:0000256" key="4">
    <source>
        <dbReference type="ARBA" id="ARBA00022448"/>
    </source>
</evidence>
<reference evidence="23" key="2">
    <citation type="journal article" date="2013" name="Nat. Commun.">
        <title>Genome of the Chinese tree shrew.</title>
        <authorList>
            <person name="Fan Y."/>
            <person name="Huang Z.Y."/>
            <person name="Cao C.C."/>
            <person name="Chen C.S."/>
            <person name="Chen Y.X."/>
            <person name="Fan D.D."/>
            <person name="He J."/>
            <person name="Hou H.L."/>
            <person name="Hu L."/>
            <person name="Hu X.T."/>
            <person name="Jiang X.T."/>
            <person name="Lai R."/>
            <person name="Lang Y.S."/>
            <person name="Liang B."/>
            <person name="Liao S.G."/>
            <person name="Mu D."/>
            <person name="Ma Y.Y."/>
            <person name="Niu Y.Y."/>
            <person name="Sun X.Q."/>
            <person name="Xia J.Q."/>
            <person name="Xiao J."/>
            <person name="Xiong Z.Q."/>
            <person name="Xu L."/>
            <person name="Yang L."/>
            <person name="Zhang Y."/>
            <person name="Zhao W."/>
            <person name="Zhao X.D."/>
            <person name="Zheng Y.T."/>
            <person name="Zhou J.M."/>
            <person name="Zhu Y.B."/>
            <person name="Zhang G.J."/>
            <person name="Wang J."/>
            <person name="Yao Y.G."/>
        </authorList>
    </citation>
    <scope>NUCLEOTIDE SEQUENCE [LARGE SCALE GENOMIC DNA]</scope>
</reference>
<dbReference type="Pfam" id="PF00036">
    <property type="entry name" value="EF-hand_1"/>
    <property type="match status" value="1"/>
</dbReference>
<keyword evidence="10" id="KW-0106">Calcium</keyword>
<evidence type="ECO:0000256" key="10">
    <source>
        <dbReference type="ARBA" id="ARBA00022837"/>
    </source>
</evidence>
<dbReference type="PANTHER" id="PTHR45917:SF1">
    <property type="entry name" value="CALCIUM-BINDING PROTEIN 1"/>
    <property type="match status" value="1"/>
</dbReference>
<evidence type="ECO:0000256" key="11">
    <source>
        <dbReference type="ARBA" id="ARBA00022927"/>
    </source>
</evidence>
<dbReference type="InterPro" id="IPR011992">
    <property type="entry name" value="EF-hand-dom_pair"/>
</dbReference>
<dbReference type="FunFam" id="1.10.238.10:FF:000037">
    <property type="entry name" value="calcium-binding protein 1 isoform X2"/>
    <property type="match status" value="1"/>
</dbReference>
<dbReference type="InterPro" id="IPR043582">
    <property type="entry name" value="CaBP1/2/4/5"/>
</dbReference>
<organism evidence="22 23">
    <name type="scientific">Tupaia chinensis</name>
    <name type="common">Chinese tree shrew</name>
    <name type="synonym">Tupaia belangeri chinensis</name>
    <dbReference type="NCBI Taxonomy" id="246437"/>
    <lineage>
        <taxon>Eukaryota</taxon>
        <taxon>Metazoa</taxon>
        <taxon>Chordata</taxon>
        <taxon>Craniata</taxon>
        <taxon>Vertebrata</taxon>
        <taxon>Euteleostomi</taxon>
        <taxon>Mammalia</taxon>
        <taxon>Eutheria</taxon>
        <taxon>Euarchontoglires</taxon>
        <taxon>Scandentia</taxon>
        <taxon>Tupaiidae</taxon>
        <taxon>Tupaia</taxon>
    </lineage>
</organism>
<dbReference type="CDD" id="cd00051">
    <property type="entry name" value="EFh"/>
    <property type="match status" value="1"/>
</dbReference>
<evidence type="ECO:0000256" key="20">
    <source>
        <dbReference type="SAM" id="MobiDB-lite"/>
    </source>
</evidence>
<reference evidence="23" key="1">
    <citation type="submission" date="2012-07" db="EMBL/GenBank/DDBJ databases">
        <title>Genome of the Chinese tree shrew, a rising model animal genetically related to primates.</title>
        <authorList>
            <person name="Zhang G."/>
            <person name="Fan Y."/>
            <person name="Yao Y."/>
            <person name="Huang Z."/>
        </authorList>
    </citation>
    <scope>NUCLEOTIDE SEQUENCE [LARGE SCALE GENOMIC DNA]</scope>
</reference>
<evidence type="ECO:0000256" key="6">
    <source>
        <dbReference type="ARBA" id="ARBA00022723"/>
    </source>
</evidence>
<comment type="similarity">
    <text evidence="2">Belongs to the PDE6D/unc-119 family.</text>
</comment>
<evidence type="ECO:0000256" key="2">
    <source>
        <dbReference type="ARBA" id="ARBA00008102"/>
    </source>
</evidence>
<dbReference type="SUPFAM" id="SSF47473">
    <property type="entry name" value="EF-hand"/>
    <property type="match status" value="2"/>
</dbReference>
<dbReference type="PROSITE" id="PS00018">
    <property type="entry name" value="EF_HAND_1"/>
    <property type="match status" value="3"/>
</dbReference>
<keyword evidence="9" id="KW-0256">Endoplasmic reticulum</keyword>
<dbReference type="InterPro" id="IPR037036">
    <property type="entry name" value="PDED_dom_sf"/>
</dbReference>
<evidence type="ECO:0000256" key="16">
    <source>
        <dbReference type="ARBA" id="ARBA00023277"/>
    </source>
</evidence>
<comment type="similarity">
    <text evidence="3">Belongs to the malectin family.</text>
</comment>
<keyword evidence="14" id="KW-0472">Membrane</keyword>
<keyword evidence="16" id="KW-0119">Carbohydrate metabolism</keyword>
<evidence type="ECO:0000256" key="17">
    <source>
        <dbReference type="ARBA" id="ARBA00055134"/>
    </source>
</evidence>
<dbReference type="PANTHER" id="PTHR45917">
    <property type="entry name" value="CALCIUM-BINDING PROTEIN 1-RELATED"/>
    <property type="match status" value="1"/>
</dbReference>
<comment type="function">
    <text evidence="17">Carbohydrate-binding protein with a strong ligand preference for Glc2-N-glycan. May play a role in the early steps of protein N-glycosylation.</text>
</comment>
<feature type="region of interest" description="Disordered" evidence="20">
    <location>
        <begin position="527"/>
        <end position="571"/>
    </location>
</feature>
<feature type="domain" description="EF-hand" evidence="21">
    <location>
        <begin position="291"/>
        <end position="326"/>
    </location>
</feature>
<keyword evidence="4" id="KW-0813">Transport</keyword>
<dbReference type="Pfam" id="PF13499">
    <property type="entry name" value="EF-hand_7"/>
    <property type="match status" value="2"/>
</dbReference>
<feature type="compositionally biased region" description="Polar residues" evidence="20">
    <location>
        <begin position="551"/>
        <end position="571"/>
    </location>
</feature>
<proteinExistence type="inferred from homology"/>
<dbReference type="GO" id="GO:0005789">
    <property type="term" value="C:endoplasmic reticulum membrane"/>
    <property type="evidence" value="ECO:0007669"/>
    <property type="project" value="UniProtKB-SubCell"/>
</dbReference>
<evidence type="ECO:0000313" key="22">
    <source>
        <dbReference type="EMBL" id="ELW63835.1"/>
    </source>
</evidence>
<dbReference type="InterPro" id="IPR014756">
    <property type="entry name" value="Ig_E-set"/>
</dbReference>
<evidence type="ECO:0000256" key="14">
    <source>
        <dbReference type="ARBA" id="ARBA00023136"/>
    </source>
</evidence>